<protein>
    <recommendedName>
        <fullName evidence="3">Ferredoxin subunit of nitrite reductase or a ring-hydroxylating dioxygenase</fullName>
    </recommendedName>
</protein>
<evidence type="ECO:0008006" key="3">
    <source>
        <dbReference type="Google" id="ProtNLM"/>
    </source>
</evidence>
<keyword evidence="2" id="KW-1185">Reference proteome</keyword>
<gene>
    <name evidence="1" type="ORF">LG649_13125</name>
</gene>
<proteinExistence type="predicted"/>
<evidence type="ECO:0000313" key="2">
    <source>
        <dbReference type="Proteomes" id="UP001139199"/>
    </source>
</evidence>
<organism evidence="1 2">
    <name type="scientific">Neotamlana laminarinivorans</name>
    <dbReference type="NCBI Taxonomy" id="2883124"/>
    <lineage>
        <taxon>Bacteria</taxon>
        <taxon>Pseudomonadati</taxon>
        <taxon>Bacteroidota</taxon>
        <taxon>Flavobacteriia</taxon>
        <taxon>Flavobacteriales</taxon>
        <taxon>Flavobacteriaceae</taxon>
        <taxon>Neotamlana</taxon>
    </lineage>
</organism>
<reference evidence="1" key="1">
    <citation type="submission" date="2021-10" db="EMBL/GenBank/DDBJ databases">
        <title>Tamlana sargassums sp. nov., and Tamlana laminarinivorans sp. nov., two new bacteria isolated from the brown alga.</title>
        <authorList>
            <person name="Li J."/>
        </authorList>
    </citation>
    <scope>NUCLEOTIDE SEQUENCE</scope>
    <source>
        <strain evidence="1">PT2-4</strain>
    </source>
</reference>
<dbReference type="Proteomes" id="UP001139199">
    <property type="component" value="Unassembled WGS sequence"/>
</dbReference>
<comment type="caution">
    <text evidence="1">The sequence shown here is derived from an EMBL/GenBank/DDBJ whole genome shotgun (WGS) entry which is preliminary data.</text>
</comment>
<sequence length="144" mass="15620">MKHLITGLFFLILFSCSGSINEDENCNFLLDIDVNLTINLTLPQYSELSFVGNSIYISGYGNDGIIIANTGSGYMAWDASDPNYLPETCGNIVPNGLFGTSECGDGNTYNFVTGELSGNDDATLQCALKNYRIQQSGNSLLIYN</sequence>
<evidence type="ECO:0000313" key="1">
    <source>
        <dbReference type="EMBL" id="MCB4799791.1"/>
    </source>
</evidence>
<accession>A0A9X1I236</accession>
<name>A0A9X1I236_9FLAO</name>
<dbReference type="PROSITE" id="PS51257">
    <property type="entry name" value="PROKAR_LIPOPROTEIN"/>
    <property type="match status" value="1"/>
</dbReference>
<dbReference type="AlphaFoldDB" id="A0A9X1I236"/>
<dbReference type="RefSeq" id="WP_226544277.1">
    <property type="nucleotide sequence ID" value="NZ_JAJAPW010000006.1"/>
</dbReference>
<dbReference type="EMBL" id="JAJAPW010000006">
    <property type="protein sequence ID" value="MCB4799791.1"/>
    <property type="molecule type" value="Genomic_DNA"/>
</dbReference>